<dbReference type="OrthoDB" id="1729427at2759"/>
<name>A0A2U1P908_ARTAN</name>
<dbReference type="AlphaFoldDB" id="A0A2U1P908"/>
<organism evidence="1 2">
    <name type="scientific">Artemisia annua</name>
    <name type="common">Sweet wormwood</name>
    <dbReference type="NCBI Taxonomy" id="35608"/>
    <lineage>
        <taxon>Eukaryota</taxon>
        <taxon>Viridiplantae</taxon>
        <taxon>Streptophyta</taxon>
        <taxon>Embryophyta</taxon>
        <taxon>Tracheophyta</taxon>
        <taxon>Spermatophyta</taxon>
        <taxon>Magnoliopsida</taxon>
        <taxon>eudicotyledons</taxon>
        <taxon>Gunneridae</taxon>
        <taxon>Pentapetalae</taxon>
        <taxon>asterids</taxon>
        <taxon>campanulids</taxon>
        <taxon>Asterales</taxon>
        <taxon>Asteraceae</taxon>
        <taxon>Asteroideae</taxon>
        <taxon>Anthemideae</taxon>
        <taxon>Artemisiinae</taxon>
        <taxon>Artemisia</taxon>
    </lineage>
</organism>
<comment type="caution">
    <text evidence="1">The sequence shown here is derived from an EMBL/GenBank/DDBJ whole genome shotgun (WGS) entry which is preliminary data.</text>
</comment>
<reference evidence="1 2" key="1">
    <citation type="journal article" date="2018" name="Mol. Plant">
        <title>The genome of Artemisia annua provides insight into the evolution of Asteraceae family and artemisinin biosynthesis.</title>
        <authorList>
            <person name="Shen Q."/>
            <person name="Zhang L."/>
            <person name="Liao Z."/>
            <person name="Wang S."/>
            <person name="Yan T."/>
            <person name="Shi P."/>
            <person name="Liu M."/>
            <person name="Fu X."/>
            <person name="Pan Q."/>
            <person name="Wang Y."/>
            <person name="Lv Z."/>
            <person name="Lu X."/>
            <person name="Zhang F."/>
            <person name="Jiang W."/>
            <person name="Ma Y."/>
            <person name="Chen M."/>
            <person name="Hao X."/>
            <person name="Li L."/>
            <person name="Tang Y."/>
            <person name="Lv G."/>
            <person name="Zhou Y."/>
            <person name="Sun X."/>
            <person name="Brodelius P.E."/>
            <person name="Rose J.K.C."/>
            <person name="Tang K."/>
        </authorList>
    </citation>
    <scope>NUCLEOTIDE SEQUENCE [LARGE SCALE GENOMIC DNA]</scope>
    <source>
        <strain evidence="2">cv. Huhao1</strain>
        <tissue evidence="1">Leaf</tissue>
    </source>
</reference>
<proteinExistence type="predicted"/>
<keyword evidence="2" id="KW-1185">Reference proteome</keyword>
<dbReference type="PANTHER" id="PTHR47481:SF41">
    <property type="entry name" value="COPIA-LIKE POLYPROTEIN_RETROTRANSPOSON"/>
    <property type="match status" value="1"/>
</dbReference>
<dbReference type="EMBL" id="PKPP01001494">
    <property type="protein sequence ID" value="PWA82231.1"/>
    <property type="molecule type" value="Genomic_DNA"/>
</dbReference>
<dbReference type="Proteomes" id="UP000245207">
    <property type="component" value="Unassembled WGS sequence"/>
</dbReference>
<evidence type="ECO:0000313" key="2">
    <source>
        <dbReference type="Proteomes" id="UP000245207"/>
    </source>
</evidence>
<gene>
    <name evidence="1" type="ORF">CTI12_AA178870</name>
</gene>
<dbReference type="PANTHER" id="PTHR47481">
    <property type="match status" value="1"/>
</dbReference>
<sequence>MVVVDNTPPPPPPTADKLILFSITNKVPVKLRLEKYNYNSWSSLFKIHLGSLGLKFHVEEEASPKQVVSTLGNAKELWDHLQGLFHDNKDARAISLDNELRSIKIGMMSINDYCTKIKSMADMLKNIGSSISEKNLVIYAVNGLD</sequence>
<evidence type="ECO:0008006" key="3">
    <source>
        <dbReference type="Google" id="ProtNLM"/>
    </source>
</evidence>
<dbReference type="Pfam" id="PF14223">
    <property type="entry name" value="Retrotran_gag_2"/>
    <property type="match status" value="1"/>
</dbReference>
<protein>
    <recommendedName>
        <fullName evidence="3">Hybrid signal transduction histidine kinase M</fullName>
    </recommendedName>
</protein>
<accession>A0A2U1P908</accession>
<evidence type="ECO:0000313" key="1">
    <source>
        <dbReference type="EMBL" id="PWA82231.1"/>
    </source>
</evidence>